<evidence type="ECO:0000313" key="3">
    <source>
        <dbReference type="EMBL" id="KAF2664408.1"/>
    </source>
</evidence>
<keyword evidence="4" id="KW-1185">Reference proteome</keyword>
<dbReference type="AlphaFoldDB" id="A0A6A6TZW9"/>
<gene>
    <name evidence="3" type="ORF">BT63DRAFT_460705</name>
</gene>
<feature type="compositionally biased region" description="Basic and acidic residues" evidence="1">
    <location>
        <begin position="89"/>
        <end position="106"/>
    </location>
</feature>
<feature type="compositionally biased region" description="Basic and acidic residues" evidence="1">
    <location>
        <begin position="41"/>
        <end position="77"/>
    </location>
</feature>
<feature type="region of interest" description="Disordered" evidence="1">
    <location>
        <begin position="31"/>
        <end position="106"/>
    </location>
</feature>
<proteinExistence type="predicted"/>
<name>A0A6A6TZW9_9PEZI</name>
<reference evidence="3" key="1">
    <citation type="journal article" date="2020" name="Stud. Mycol.">
        <title>101 Dothideomycetes genomes: a test case for predicting lifestyles and emergence of pathogens.</title>
        <authorList>
            <person name="Haridas S."/>
            <person name="Albert R."/>
            <person name="Binder M."/>
            <person name="Bloem J."/>
            <person name="Labutti K."/>
            <person name="Salamov A."/>
            <person name="Andreopoulos B."/>
            <person name="Baker S."/>
            <person name="Barry K."/>
            <person name="Bills G."/>
            <person name="Bluhm B."/>
            <person name="Cannon C."/>
            <person name="Castanera R."/>
            <person name="Culley D."/>
            <person name="Daum C."/>
            <person name="Ezra D."/>
            <person name="Gonzalez J."/>
            <person name="Henrissat B."/>
            <person name="Kuo A."/>
            <person name="Liang C."/>
            <person name="Lipzen A."/>
            <person name="Lutzoni F."/>
            <person name="Magnuson J."/>
            <person name="Mondo S."/>
            <person name="Nolan M."/>
            <person name="Ohm R."/>
            <person name="Pangilinan J."/>
            <person name="Park H.-J."/>
            <person name="Ramirez L."/>
            <person name="Alfaro M."/>
            <person name="Sun H."/>
            <person name="Tritt A."/>
            <person name="Yoshinaga Y."/>
            <person name="Zwiers L.-H."/>
            <person name="Turgeon B."/>
            <person name="Goodwin S."/>
            <person name="Spatafora J."/>
            <person name="Crous P."/>
            <person name="Grigoriev I."/>
        </authorList>
    </citation>
    <scope>NUCLEOTIDE SEQUENCE</scope>
    <source>
        <strain evidence="3">CBS 115976</strain>
    </source>
</reference>
<protein>
    <submittedName>
        <fullName evidence="3">Uncharacterized protein</fullName>
    </submittedName>
</protein>
<sequence>MLFTKTALIALLGFGFTAFAAPVENTAAAPADGCSGSGHYGRCEQGRDQKHQGYREERAGDYRDGRHDVHQGARTECRNGGSCGYRNTQGDHRDIRDHDSRRGRNY</sequence>
<evidence type="ECO:0000313" key="4">
    <source>
        <dbReference type="Proteomes" id="UP000799302"/>
    </source>
</evidence>
<feature type="chain" id="PRO_5025360819" evidence="2">
    <location>
        <begin position="21"/>
        <end position="106"/>
    </location>
</feature>
<dbReference type="Proteomes" id="UP000799302">
    <property type="component" value="Unassembled WGS sequence"/>
</dbReference>
<evidence type="ECO:0000256" key="1">
    <source>
        <dbReference type="SAM" id="MobiDB-lite"/>
    </source>
</evidence>
<organism evidence="3 4">
    <name type="scientific">Microthyrium microscopicum</name>
    <dbReference type="NCBI Taxonomy" id="703497"/>
    <lineage>
        <taxon>Eukaryota</taxon>
        <taxon>Fungi</taxon>
        <taxon>Dikarya</taxon>
        <taxon>Ascomycota</taxon>
        <taxon>Pezizomycotina</taxon>
        <taxon>Dothideomycetes</taxon>
        <taxon>Dothideomycetes incertae sedis</taxon>
        <taxon>Microthyriales</taxon>
        <taxon>Microthyriaceae</taxon>
        <taxon>Microthyrium</taxon>
    </lineage>
</organism>
<evidence type="ECO:0000256" key="2">
    <source>
        <dbReference type="SAM" id="SignalP"/>
    </source>
</evidence>
<keyword evidence="2" id="KW-0732">Signal</keyword>
<dbReference type="EMBL" id="MU004243">
    <property type="protein sequence ID" value="KAF2664408.1"/>
    <property type="molecule type" value="Genomic_DNA"/>
</dbReference>
<feature type="signal peptide" evidence="2">
    <location>
        <begin position="1"/>
        <end position="20"/>
    </location>
</feature>
<accession>A0A6A6TZW9</accession>